<protein>
    <submittedName>
        <fullName evidence="1">Uncharacterized protein</fullName>
    </submittedName>
</protein>
<proteinExistence type="predicted"/>
<organism evidence="1 2">
    <name type="scientific">Sporomusa silvacetica DSM 10669</name>
    <dbReference type="NCBI Taxonomy" id="1123289"/>
    <lineage>
        <taxon>Bacteria</taxon>
        <taxon>Bacillati</taxon>
        <taxon>Bacillota</taxon>
        <taxon>Negativicutes</taxon>
        <taxon>Selenomonadales</taxon>
        <taxon>Sporomusaceae</taxon>
        <taxon>Sporomusa</taxon>
    </lineage>
</organism>
<name>A0ABZ3IKU3_9FIRM</name>
<dbReference type="RefSeq" id="WP_373665493.1">
    <property type="nucleotide sequence ID" value="NZ_CP155573.1"/>
</dbReference>
<reference evidence="1" key="1">
    <citation type="submission" date="2024-05" db="EMBL/GenBank/DDBJ databases">
        <title>Isolation and characterization of Sporomusa carbonis sp. nov., a carboxydotrophic hydrogenogen in the genus of Sporomusa isolated from a charcoal burning pile.</title>
        <authorList>
            <person name="Boeer T."/>
            <person name="Rosenbaum F."/>
            <person name="Eysell L."/>
            <person name="Mueller V."/>
            <person name="Daniel R."/>
            <person name="Poehlein A."/>
        </authorList>
    </citation>
    <scope>NUCLEOTIDE SEQUENCE [LARGE SCALE GENOMIC DNA]</scope>
    <source>
        <strain evidence="1">DSM 10669</strain>
    </source>
</reference>
<dbReference type="EMBL" id="CP155573">
    <property type="protein sequence ID" value="XFO66302.1"/>
    <property type="molecule type" value="Genomic_DNA"/>
</dbReference>
<sequence length="128" mass="14171">MLLSLGIDMLEPRILVEDNPVVSETVFELKNKNAFARMAIMQNKYVVLKGSTAVQENRLSIPTFIVKLRQDLVDAGIMLDHSDGLYIFMQDATFNSPSYAAAAIVGGYNPAKKPIGYIGSNRPYTMNI</sequence>
<dbReference type="Proteomes" id="UP000216752">
    <property type="component" value="Chromosome"/>
</dbReference>
<evidence type="ECO:0000313" key="1">
    <source>
        <dbReference type="EMBL" id="XFO66302.1"/>
    </source>
</evidence>
<accession>A0ABZ3IKU3</accession>
<keyword evidence="2" id="KW-1185">Reference proteome</keyword>
<evidence type="ECO:0000313" key="2">
    <source>
        <dbReference type="Proteomes" id="UP000216752"/>
    </source>
</evidence>
<gene>
    <name evidence="1" type="ORF">SPSIL_024520</name>
</gene>